<comment type="caution">
    <text evidence="1">The sequence shown here is derived from an EMBL/GenBank/DDBJ whole genome shotgun (WGS) entry which is preliminary data.</text>
</comment>
<dbReference type="Proteomes" id="UP000664521">
    <property type="component" value="Unassembled WGS sequence"/>
</dbReference>
<gene>
    <name evidence="1" type="ORF">HETSPECPRED_001812</name>
</gene>
<reference evidence="1" key="1">
    <citation type="submission" date="2021-03" db="EMBL/GenBank/DDBJ databases">
        <authorList>
            <person name="Tagirdzhanova G."/>
        </authorList>
    </citation>
    <scope>NUCLEOTIDE SEQUENCE</scope>
</reference>
<dbReference type="EMBL" id="CAJPDS010000133">
    <property type="protein sequence ID" value="CAF9939548.1"/>
    <property type="molecule type" value="Genomic_DNA"/>
</dbReference>
<evidence type="ECO:0000313" key="1">
    <source>
        <dbReference type="EMBL" id="CAF9939548.1"/>
    </source>
</evidence>
<accession>A0A8H3J2U6</accession>
<name>A0A8H3J2U6_9LECA</name>
<keyword evidence="2" id="KW-1185">Reference proteome</keyword>
<dbReference type="OrthoDB" id="10367449at2759"/>
<proteinExistence type="predicted"/>
<evidence type="ECO:0000313" key="2">
    <source>
        <dbReference type="Proteomes" id="UP000664521"/>
    </source>
</evidence>
<organism evidence="1 2">
    <name type="scientific">Heterodermia speciosa</name>
    <dbReference type="NCBI Taxonomy" id="116794"/>
    <lineage>
        <taxon>Eukaryota</taxon>
        <taxon>Fungi</taxon>
        <taxon>Dikarya</taxon>
        <taxon>Ascomycota</taxon>
        <taxon>Pezizomycotina</taxon>
        <taxon>Lecanoromycetes</taxon>
        <taxon>OSLEUM clade</taxon>
        <taxon>Lecanoromycetidae</taxon>
        <taxon>Caliciales</taxon>
        <taxon>Physciaceae</taxon>
        <taxon>Heterodermia</taxon>
    </lineage>
</organism>
<dbReference type="AlphaFoldDB" id="A0A8H3J2U6"/>
<sequence length="265" mass="31328">MQTKIPQPTQEEYFRRRDVLEDGFASGIFACYQFDFERIKRLQKHRLGVPLATSDHELLAQELAWKEIEVDIAVAKREAFKQGHSNQKFLPKSFTQNWITDTEPRLSNSEIEEVRPQFANTGMLRPDITIQVLYDPKVYKPKVSLGSTRQWQTVDFLWLGQELQKEAAARLEKFLQSQRPGRVTYHQATYLRQAVKPRAFLELWDHAVLIMHHWLKAWIFIYQHSEDASNLSAANKLFEEFIEREPIEGWHMECMERYWADGMVV</sequence>
<protein>
    <submittedName>
        <fullName evidence="1">Uncharacterized protein</fullName>
    </submittedName>
</protein>